<evidence type="ECO:0000256" key="1">
    <source>
        <dbReference type="ARBA" id="ARBA00023015"/>
    </source>
</evidence>
<dbReference type="SUPFAM" id="SSF57938">
    <property type="entry name" value="DnaJ/Hsp40 cysteine-rich domain"/>
    <property type="match status" value="1"/>
</dbReference>
<dbReference type="InterPro" id="IPR038500">
    <property type="entry name" value="Antitermination_sf"/>
</dbReference>
<dbReference type="InterPro" id="IPR036410">
    <property type="entry name" value="HSP_DnaJ_Cys-rich_dom_sf"/>
</dbReference>
<accession>A0A830ZXJ0</accession>
<name>A0A830ZXJ0_ERWAM</name>
<dbReference type="GO" id="GO:0006355">
    <property type="term" value="P:regulation of DNA-templated transcription"/>
    <property type="evidence" value="ECO:0007669"/>
    <property type="project" value="InterPro"/>
</dbReference>
<proteinExistence type="inferred from homology"/>
<evidence type="ECO:0000256" key="2">
    <source>
        <dbReference type="ARBA" id="ARBA00023125"/>
    </source>
</evidence>
<dbReference type="HAMAP" id="MF_04158">
    <property type="entry name" value="Antitermination_lambda"/>
    <property type="match status" value="1"/>
</dbReference>
<dbReference type="Gene3D" id="1.10.274.110">
    <property type="match status" value="1"/>
</dbReference>
<gene>
    <name evidence="4" type="ORF">BN437_2727</name>
</gene>
<evidence type="ECO:0000313" key="4">
    <source>
        <dbReference type="EMBL" id="CCO94637.1"/>
    </source>
</evidence>
<reference evidence="4 5" key="1">
    <citation type="submission" date="2012-11" db="EMBL/GenBank/DDBJ databases">
        <authorList>
            <person name="Linke B."/>
        </authorList>
    </citation>
    <scope>NUCLEOTIDE SEQUENCE [LARGE SCALE GENOMIC DNA]</scope>
    <source>
        <strain evidence="5">CFBP 1232</strain>
    </source>
</reference>
<sequence length="258" mass="27680">MKIETALNYFNPKGQGITDGACTTATDRLSTSEVMAALAICQSRARFGVSVWIGKMGISQQAGDEVIKQLTRYAGKSAPALLRKSAGDKVAQCMRILATFAWQDYARSAADRQLCGTCRGSGVIPLSAGVKLAGRNVAPQDGGGSALRSQRQHGNSCATCHGTGTVSVRCRCNGSGRVRDIAASKRQGMPVEKVCLYCGGRGFRRAPSSRVFSAIRSQLPALTQSSWSRNWKPFYLQLIDKCDVEATFAAAEFRKITV</sequence>
<dbReference type="GO" id="GO:0003677">
    <property type="term" value="F:DNA binding"/>
    <property type="evidence" value="ECO:0007669"/>
    <property type="project" value="UniProtKB-KW"/>
</dbReference>
<comment type="caution">
    <text evidence="4">The sequence shown here is derived from an EMBL/GenBank/DDBJ whole genome shotgun (WGS) entry which is preliminary data.</text>
</comment>
<keyword evidence="2" id="KW-0238">DNA-binding</keyword>
<dbReference type="InterPro" id="IPR003222">
    <property type="entry name" value="Antitermntn"/>
</dbReference>
<protein>
    <submittedName>
        <fullName evidence="4">Antitermination protein</fullName>
    </submittedName>
</protein>
<organism evidence="4 5">
    <name type="scientific">Erwinia amylovora NBRC 12687 = CFBP 1232</name>
    <dbReference type="NCBI Taxonomy" id="1219359"/>
    <lineage>
        <taxon>Bacteria</taxon>
        <taxon>Pseudomonadati</taxon>
        <taxon>Pseudomonadota</taxon>
        <taxon>Gammaproteobacteria</taxon>
        <taxon>Enterobacterales</taxon>
        <taxon>Erwiniaceae</taxon>
        <taxon>Erwinia</taxon>
    </lineage>
</organism>
<evidence type="ECO:0000313" key="5">
    <source>
        <dbReference type="Proteomes" id="UP000013111"/>
    </source>
</evidence>
<keyword evidence="1" id="KW-0805">Transcription regulation</keyword>
<dbReference type="Proteomes" id="UP000013111">
    <property type="component" value="Unassembled WGS sequence"/>
</dbReference>
<keyword evidence="3" id="KW-0804">Transcription</keyword>
<evidence type="ECO:0000256" key="3">
    <source>
        <dbReference type="ARBA" id="ARBA00023163"/>
    </source>
</evidence>
<dbReference type="EMBL" id="CAPB01000033">
    <property type="protein sequence ID" value="CCO94637.1"/>
    <property type="molecule type" value="Genomic_DNA"/>
</dbReference>
<dbReference type="RefSeq" id="WP_004159197.1">
    <property type="nucleotide sequence ID" value="NZ_BAYW01000011.1"/>
</dbReference>
<dbReference type="Pfam" id="PF03589">
    <property type="entry name" value="Antiterm"/>
    <property type="match status" value="2"/>
</dbReference>
<dbReference type="AlphaFoldDB" id="A0A830ZXJ0"/>
<reference evidence="4 5" key="2">
    <citation type="submission" date="2013-04" db="EMBL/GenBank/DDBJ databases">
        <title>Comparative genomics of 12 strains of Erwinia amylovora identifies a pan-genome with a large conserved core and provides insights into host specificity.</title>
        <authorList>
            <person name="Mann R.A."/>
            <person name="Smits T.H.M."/>
            <person name="Buehlmann A."/>
            <person name="Blom J."/>
            <person name="Goesmann A."/>
            <person name="Frey J.E."/>
            <person name="Plummer K.M."/>
            <person name="Beer S.V."/>
            <person name="Luck J."/>
            <person name="Duffy B."/>
            <person name="Rodoni B."/>
        </authorList>
    </citation>
    <scope>NUCLEOTIDE SEQUENCE [LARGE SCALE GENOMIC DNA]</scope>
    <source>
        <strain evidence="5">CFBP 1232</strain>
    </source>
</reference>
<dbReference type="GeneID" id="97606811"/>